<reference evidence="2 3" key="1">
    <citation type="journal article" date="2020" name="ISME J.">
        <title>Uncovering the hidden diversity of litter-decomposition mechanisms in mushroom-forming fungi.</title>
        <authorList>
            <person name="Floudas D."/>
            <person name="Bentzer J."/>
            <person name="Ahren D."/>
            <person name="Johansson T."/>
            <person name="Persson P."/>
            <person name="Tunlid A."/>
        </authorList>
    </citation>
    <scope>NUCLEOTIDE SEQUENCE [LARGE SCALE GENOMIC DNA]</scope>
    <source>
        <strain evidence="2 3">CBS 406.79</strain>
    </source>
</reference>
<dbReference type="PANTHER" id="PTHR48045:SF31">
    <property type="entry name" value="UDP-GLYCOSYLTRANSFERASE 76B1-LIKE"/>
    <property type="match status" value="1"/>
</dbReference>
<dbReference type="Proteomes" id="UP000518752">
    <property type="component" value="Unassembled WGS sequence"/>
</dbReference>
<dbReference type="Pfam" id="PF00201">
    <property type="entry name" value="UDPGT"/>
    <property type="match status" value="1"/>
</dbReference>
<dbReference type="CDD" id="cd03784">
    <property type="entry name" value="GT1_Gtf-like"/>
    <property type="match status" value="1"/>
</dbReference>
<dbReference type="PANTHER" id="PTHR48045">
    <property type="entry name" value="UDP-GLYCOSYLTRANSFERASE 72B1"/>
    <property type="match status" value="1"/>
</dbReference>
<gene>
    <name evidence="2" type="ORF">D9757_005827</name>
</gene>
<dbReference type="OrthoDB" id="5835829at2759"/>
<dbReference type="InterPro" id="IPR002213">
    <property type="entry name" value="UDP_glucos_trans"/>
</dbReference>
<evidence type="ECO:0000313" key="3">
    <source>
        <dbReference type="Proteomes" id="UP000518752"/>
    </source>
</evidence>
<evidence type="ECO:0008006" key="4">
    <source>
        <dbReference type="Google" id="ProtNLM"/>
    </source>
</evidence>
<dbReference type="SUPFAM" id="SSF53756">
    <property type="entry name" value="UDP-Glycosyltransferase/glycogen phosphorylase"/>
    <property type="match status" value="1"/>
</dbReference>
<evidence type="ECO:0000313" key="2">
    <source>
        <dbReference type="EMBL" id="KAF5386432.1"/>
    </source>
</evidence>
<comment type="caution">
    <text evidence="2">The sequence shown here is derived from an EMBL/GenBank/DDBJ whole genome shotgun (WGS) entry which is preliminary data.</text>
</comment>
<dbReference type="GO" id="GO:0008194">
    <property type="term" value="F:UDP-glycosyltransferase activity"/>
    <property type="evidence" value="ECO:0007669"/>
    <property type="project" value="InterPro"/>
</dbReference>
<proteinExistence type="predicted"/>
<keyword evidence="3" id="KW-1185">Reference proteome</keyword>
<dbReference type="Gene3D" id="3.40.50.2000">
    <property type="entry name" value="Glycogen Phosphorylase B"/>
    <property type="match status" value="2"/>
</dbReference>
<name>A0A8H5HND5_9AGAR</name>
<sequence length="510" mass="57214">MVPKHIVAHNIAAWGAYKPLSAFAVGILESRANVHFTVLIQGGIMYKKFMRELDKIPRKQLDRILPRFHVIDLTGEDVNPFKPLNEFSTAFEALCISKPVTCRTTGAVIQELPSPSICIIDPFAGYAIDAVRIIAGSDCLVFSWMTAPAGASLRLFGPEEYGGGGDLSVKVDQEVKRTGRDAMEIGRELFDNLVVGKVIHIPGISPTYDYEWYPQETGVKHDHVLFLAGQKYMRNTDGTLCVSSSVYESEAMEVTKEWLRSMKKECYAVGPLSLPDSFSPMQAHDEKESSAISFLSKMQSEFGERSVLFISFGTVFWPTQPEKLWAILDELITSRKPFILAHSSPLARVPDEKKQMIAESGLGMEMSWSPQEKILSHPATGWFITHGGWNSTQEALAHRVPVIYWPFSADQPYNAARTCQLDAGFELIEVRTGEVGTQKPYRFKDSSHPPSFTVSAAREEFKLLLQRIDGEEGRVVRSNFERLGGLMDETWNKGCEARENLESFLRRFVD</sequence>
<dbReference type="AlphaFoldDB" id="A0A8H5HND5"/>
<keyword evidence="1" id="KW-0808">Transferase</keyword>
<accession>A0A8H5HND5</accession>
<evidence type="ECO:0000256" key="1">
    <source>
        <dbReference type="ARBA" id="ARBA00022679"/>
    </source>
</evidence>
<protein>
    <recommendedName>
        <fullName evidence="4">Glycosyltransferase</fullName>
    </recommendedName>
</protein>
<dbReference type="EMBL" id="JAACJN010000035">
    <property type="protein sequence ID" value="KAF5386432.1"/>
    <property type="molecule type" value="Genomic_DNA"/>
</dbReference>
<organism evidence="2 3">
    <name type="scientific">Collybiopsis confluens</name>
    <dbReference type="NCBI Taxonomy" id="2823264"/>
    <lineage>
        <taxon>Eukaryota</taxon>
        <taxon>Fungi</taxon>
        <taxon>Dikarya</taxon>
        <taxon>Basidiomycota</taxon>
        <taxon>Agaricomycotina</taxon>
        <taxon>Agaricomycetes</taxon>
        <taxon>Agaricomycetidae</taxon>
        <taxon>Agaricales</taxon>
        <taxon>Marasmiineae</taxon>
        <taxon>Omphalotaceae</taxon>
        <taxon>Collybiopsis</taxon>
    </lineage>
</organism>